<protein>
    <submittedName>
        <fullName evidence="1">Uncharacterized protein</fullName>
    </submittedName>
</protein>
<comment type="caution">
    <text evidence="1">The sequence shown here is derived from an EMBL/GenBank/DDBJ whole genome shotgun (WGS) entry which is preliminary data.</text>
</comment>
<evidence type="ECO:0000313" key="2">
    <source>
        <dbReference type="Proteomes" id="UP000477386"/>
    </source>
</evidence>
<accession>A0A6M0IJ25</accession>
<proteinExistence type="predicted"/>
<dbReference type="Proteomes" id="UP000477386">
    <property type="component" value="Unassembled WGS sequence"/>
</dbReference>
<name>A0A6M0IJ25_9BACT</name>
<sequence length="152" mass="17041">MGLPKPDQPMKNQTEKIIAGLTAVLALLVWSALVAQGQPVPIPDCCTQAITYKQQLEQMTSKYNESVSLLQQTRLAGRDLIQEKDARIKALQDQANAKLTTASGRERQVGQALVESNGQIKELRSELESELLRTRLLGWGRKRWIKSVLEKF</sequence>
<gene>
    <name evidence="1" type="ORF">GK091_15465</name>
</gene>
<organism evidence="1 2">
    <name type="scientific">Spirosoma agri</name>
    <dbReference type="NCBI Taxonomy" id="1987381"/>
    <lineage>
        <taxon>Bacteria</taxon>
        <taxon>Pseudomonadati</taxon>
        <taxon>Bacteroidota</taxon>
        <taxon>Cytophagia</taxon>
        <taxon>Cytophagales</taxon>
        <taxon>Cytophagaceae</taxon>
        <taxon>Spirosoma</taxon>
    </lineage>
</organism>
<keyword evidence="2" id="KW-1185">Reference proteome</keyword>
<dbReference type="AlphaFoldDB" id="A0A6M0IJ25"/>
<dbReference type="EMBL" id="JAAGNZ010000001">
    <property type="protein sequence ID" value="NEU68290.1"/>
    <property type="molecule type" value="Genomic_DNA"/>
</dbReference>
<reference evidence="1 2" key="1">
    <citation type="submission" date="2020-02" db="EMBL/GenBank/DDBJ databases">
        <title>Draft genome sequence of two Spirosoma agri KCTC 52727 and Spirosoma terrae KCTC 52035.</title>
        <authorList>
            <person name="Rojas J."/>
            <person name="Ambika Manirajan B."/>
            <person name="Ratering S."/>
            <person name="Suarez C."/>
            <person name="Schnell S."/>
        </authorList>
    </citation>
    <scope>NUCLEOTIDE SEQUENCE [LARGE SCALE GENOMIC DNA]</scope>
    <source>
        <strain evidence="1 2">KCTC 52727</strain>
    </source>
</reference>
<evidence type="ECO:0000313" key="1">
    <source>
        <dbReference type="EMBL" id="NEU68290.1"/>
    </source>
</evidence>
<dbReference type="RefSeq" id="WP_164039984.1">
    <property type="nucleotide sequence ID" value="NZ_JAAGNZ010000001.1"/>
</dbReference>